<evidence type="ECO:0000313" key="11">
    <source>
        <dbReference type="EMBL" id="MEB3429658.1"/>
    </source>
</evidence>
<reference evidence="11 12" key="1">
    <citation type="submission" date="2024-01" db="EMBL/GenBank/DDBJ databases">
        <title>Complete genome sequence of Citroniella saccharovorans strain M6.X9, isolated from human fecal sample.</title>
        <authorList>
            <person name="Cheng G."/>
            <person name="Westerholm M."/>
            <person name="Schnurer A."/>
        </authorList>
    </citation>
    <scope>NUCLEOTIDE SEQUENCE [LARGE SCALE GENOMIC DNA]</scope>
    <source>
        <strain evidence="11 12">DSM 29873</strain>
    </source>
</reference>
<dbReference type="EMBL" id="JAYKOT010000003">
    <property type="protein sequence ID" value="MEB3429658.1"/>
    <property type="molecule type" value="Genomic_DNA"/>
</dbReference>
<comment type="pathway">
    <text evidence="10">Lipid metabolism; phospholipid metabolism.</text>
</comment>
<dbReference type="GO" id="GO:0006633">
    <property type="term" value="P:fatty acid biosynthetic process"/>
    <property type="evidence" value="ECO:0007669"/>
    <property type="project" value="UniProtKB-UniRule"/>
</dbReference>
<evidence type="ECO:0000256" key="5">
    <source>
        <dbReference type="ARBA" id="ARBA00023098"/>
    </source>
</evidence>
<keyword evidence="12" id="KW-1185">Reference proteome</keyword>
<comment type="function">
    <text evidence="10">Catalyzes the reversible formation of acyl-phosphate (acyl-PO(4)) from acyl-[acyl-carrier-protein] (acyl-ACP). This enzyme utilizes acyl-ACP as fatty acyl donor, but not acyl-CoA.</text>
</comment>
<keyword evidence="2 10" id="KW-0963">Cytoplasm</keyword>
<evidence type="ECO:0000313" key="12">
    <source>
        <dbReference type="Proteomes" id="UP001357733"/>
    </source>
</evidence>
<evidence type="ECO:0000256" key="8">
    <source>
        <dbReference type="ARBA" id="ARBA00024069"/>
    </source>
</evidence>
<dbReference type="Gene3D" id="3.40.718.10">
    <property type="entry name" value="Isopropylmalate Dehydrogenase"/>
    <property type="match status" value="1"/>
</dbReference>
<dbReference type="RefSeq" id="WP_324619836.1">
    <property type="nucleotide sequence ID" value="NZ_JAYKOT010000003.1"/>
</dbReference>
<comment type="similarity">
    <text evidence="10">Belongs to the PlsX family.</text>
</comment>
<dbReference type="GO" id="GO:0008654">
    <property type="term" value="P:phospholipid biosynthetic process"/>
    <property type="evidence" value="ECO:0007669"/>
    <property type="project" value="UniProtKB-KW"/>
</dbReference>
<dbReference type="InterPro" id="IPR003664">
    <property type="entry name" value="FA_synthesis"/>
</dbReference>
<comment type="subunit">
    <text evidence="9 10">Homodimer. Probably interacts with PlsY.</text>
</comment>
<protein>
    <recommendedName>
        <fullName evidence="8 10">Phosphate acyltransferase</fullName>
        <ecNumber evidence="8 10">2.3.1.274</ecNumber>
    </recommendedName>
    <alternativeName>
        <fullName evidence="10">Acyl-ACP phosphotransacylase</fullName>
    </alternativeName>
    <alternativeName>
        <fullName evidence="10">Acyl-[acyl-carrier-protein]--phosphate acyltransferase</fullName>
    </alternativeName>
    <alternativeName>
        <fullName evidence="10">Phosphate-acyl-ACP acyltransferase</fullName>
    </alternativeName>
</protein>
<evidence type="ECO:0000256" key="10">
    <source>
        <dbReference type="HAMAP-Rule" id="MF_00019"/>
    </source>
</evidence>
<dbReference type="GO" id="GO:0043811">
    <property type="term" value="F:phosphate:acyl-[acyl carrier protein] acyltransferase activity"/>
    <property type="evidence" value="ECO:0007669"/>
    <property type="project" value="UniProtKB-UniRule"/>
</dbReference>
<comment type="catalytic activity">
    <reaction evidence="1 10">
        <text>a fatty acyl-[ACP] + phosphate = an acyl phosphate + holo-[ACP]</text>
        <dbReference type="Rhea" id="RHEA:42292"/>
        <dbReference type="Rhea" id="RHEA-COMP:9685"/>
        <dbReference type="Rhea" id="RHEA-COMP:14125"/>
        <dbReference type="ChEBI" id="CHEBI:43474"/>
        <dbReference type="ChEBI" id="CHEBI:59918"/>
        <dbReference type="ChEBI" id="CHEBI:64479"/>
        <dbReference type="ChEBI" id="CHEBI:138651"/>
        <dbReference type="EC" id="2.3.1.274"/>
    </reaction>
</comment>
<keyword evidence="7 10" id="KW-1208">Phospholipid metabolism</keyword>
<evidence type="ECO:0000256" key="7">
    <source>
        <dbReference type="ARBA" id="ARBA00023264"/>
    </source>
</evidence>
<dbReference type="EC" id="2.3.1.274" evidence="8 10"/>
<organism evidence="11 12">
    <name type="scientific">Citroniella saccharovorans</name>
    <dbReference type="NCBI Taxonomy" id="2053367"/>
    <lineage>
        <taxon>Bacteria</taxon>
        <taxon>Bacillati</taxon>
        <taxon>Bacillota</taxon>
        <taxon>Tissierellia</taxon>
        <taxon>Tissierellales</taxon>
        <taxon>Peptoniphilaceae</taxon>
        <taxon>Citroniella</taxon>
    </lineage>
</organism>
<dbReference type="PANTHER" id="PTHR30100">
    <property type="entry name" value="FATTY ACID/PHOSPHOLIPID SYNTHESIS PROTEIN PLSX"/>
    <property type="match status" value="1"/>
</dbReference>
<dbReference type="Pfam" id="PF02504">
    <property type="entry name" value="FA_synthesis"/>
    <property type="match status" value="1"/>
</dbReference>
<comment type="caution">
    <text evidence="11">The sequence shown here is derived from an EMBL/GenBank/DDBJ whole genome shotgun (WGS) entry which is preliminary data.</text>
</comment>
<dbReference type="GO" id="GO:0005737">
    <property type="term" value="C:cytoplasm"/>
    <property type="evidence" value="ECO:0007669"/>
    <property type="project" value="UniProtKB-SubCell"/>
</dbReference>
<sequence length="331" mass="36287">MRILIDCLGSDLGFEEIIKGSLLALKEKSFTPVFYGKEEEIEKYLKNDNFSKIDYEIVDCTDEILNTDSPTIAIRRKKDSSMVKALKDLKNPENDGLISLGSTGALLAGATLIVGRIDGISRASLTSIIPGTKSKTIILDIGANVEVGEELLYEFYIMAKAYAISLGIENPTFQILNIGTEKGKGPDYLNRLYERLEKEEDGFRGFIESKDVLNTDTDVIITGGFAGNVLIKSIEGTAKTLMGLLKNAAYSNLKSKIGGLLLKDSLIEIKNMLDYKKYGSAPLLGSKKPVFKAHGRSDSTAVKNGILNLISFIEKDTIGNIEKIIEVKKNE</sequence>
<evidence type="ECO:0000256" key="3">
    <source>
        <dbReference type="ARBA" id="ARBA00022516"/>
    </source>
</evidence>
<dbReference type="SUPFAM" id="SSF53659">
    <property type="entry name" value="Isocitrate/Isopropylmalate dehydrogenase-like"/>
    <property type="match status" value="1"/>
</dbReference>
<accession>A0AAW9MXQ5</accession>
<dbReference type="NCBIfam" id="TIGR00182">
    <property type="entry name" value="plsX"/>
    <property type="match status" value="1"/>
</dbReference>
<comment type="subcellular location">
    <subcellularLocation>
        <location evidence="10">Cytoplasm</location>
    </subcellularLocation>
    <text evidence="10">Associated with the membrane possibly through PlsY.</text>
</comment>
<dbReference type="AlphaFoldDB" id="A0AAW9MXQ5"/>
<evidence type="ECO:0000256" key="2">
    <source>
        <dbReference type="ARBA" id="ARBA00022490"/>
    </source>
</evidence>
<name>A0AAW9MXQ5_9FIRM</name>
<keyword evidence="6 10" id="KW-0594">Phospholipid biosynthesis</keyword>
<dbReference type="PANTHER" id="PTHR30100:SF1">
    <property type="entry name" value="PHOSPHATE ACYLTRANSFERASE"/>
    <property type="match status" value="1"/>
</dbReference>
<gene>
    <name evidence="10 11" type="primary">plsX</name>
    <name evidence="11" type="ORF">VLK81_06475</name>
</gene>
<evidence type="ECO:0000256" key="6">
    <source>
        <dbReference type="ARBA" id="ARBA00023209"/>
    </source>
</evidence>
<dbReference type="Proteomes" id="UP001357733">
    <property type="component" value="Unassembled WGS sequence"/>
</dbReference>
<proteinExistence type="inferred from homology"/>
<evidence type="ECO:0000256" key="9">
    <source>
        <dbReference type="ARBA" id="ARBA00046608"/>
    </source>
</evidence>
<dbReference type="InterPro" id="IPR012281">
    <property type="entry name" value="Phospholipid_synth_PlsX-like"/>
</dbReference>
<evidence type="ECO:0000256" key="1">
    <source>
        <dbReference type="ARBA" id="ARBA00001232"/>
    </source>
</evidence>
<dbReference type="PIRSF" id="PIRSF002465">
    <property type="entry name" value="Phsphlp_syn_PlsX"/>
    <property type="match status" value="1"/>
</dbReference>
<evidence type="ECO:0000256" key="4">
    <source>
        <dbReference type="ARBA" id="ARBA00022679"/>
    </source>
</evidence>
<keyword evidence="4 10" id="KW-0808">Transferase</keyword>
<keyword evidence="5 10" id="KW-0443">Lipid metabolism</keyword>
<keyword evidence="3 10" id="KW-0444">Lipid biosynthesis</keyword>
<keyword evidence="11" id="KW-0012">Acyltransferase</keyword>
<dbReference type="HAMAP" id="MF_00019">
    <property type="entry name" value="PlsX"/>
    <property type="match status" value="1"/>
</dbReference>